<dbReference type="Proteomes" id="UP000199134">
    <property type="component" value="Unassembled WGS sequence"/>
</dbReference>
<accession>A0A1H0KIK5</accession>
<dbReference type="STRING" id="645274.SAMN04487901_12434"/>
<dbReference type="RefSeq" id="WP_091819205.1">
    <property type="nucleotide sequence ID" value="NZ_FNCQ01000024.1"/>
</dbReference>
<dbReference type="EMBL" id="FNIW01000026">
    <property type="protein sequence ID" value="SDO55745.1"/>
    <property type="molecule type" value="Genomic_DNA"/>
</dbReference>
<reference evidence="2 3" key="2">
    <citation type="submission" date="2016-10" db="EMBL/GenBank/DDBJ databases">
        <authorList>
            <person name="Varghese N."/>
            <person name="Submissions S."/>
        </authorList>
    </citation>
    <scope>NUCLEOTIDE SEQUENCE</scope>
    <source>
        <strain evidence="2">BP1-145</strain>
        <strain evidence="3">BP1-148</strain>
    </source>
</reference>
<evidence type="ECO:0000313" key="2">
    <source>
        <dbReference type="EMBL" id="SDO55745.1"/>
    </source>
</evidence>
<evidence type="ECO:0000313" key="3">
    <source>
        <dbReference type="Proteomes" id="UP000198779"/>
    </source>
</evidence>
<sequence length="146" mass="16812">MNFKEQTQQQLERALRKLAEKFPAEQEATMLSDIHFRVSQDTGEVTILDDDDRELTRCVVEEWIDNKDDEFYESITPVIRHCLSANAQLADNLSILKPYAFVLEDDDREAVAELYVVDGDTVIVDPDLMEGLDKDLDDFLENLLKS</sequence>
<accession>A0A1G8BW30</accession>
<evidence type="ECO:0000313" key="1">
    <source>
        <dbReference type="EMBL" id="SDH37446.1"/>
    </source>
</evidence>
<dbReference type="OrthoDB" id="1079023at2"/>
<organism evidence="2 4">
    <name type="scientific">Prevotella communis</name>
    <dbReference type="NCBI Taxonomy" id="2913614"/>
    <lineage>
        <taxon>Bacteria</taxon>
        <taxon>Pseudomonadati</taxon>
        <taxon>Bacteroidota</taxon>
        <taxon>Bacteroidia</taxon>
        <taxon>Bacteroidales</taxon>
        <taxon>Prevotellaceae</taxon>
        <taxon>Prevotella</taxon>
    </lineage>
</organism>
<dbReference type="Proteomes" id="UP000198779">
    <property type="component" value="Unassembled WGS sequence"/>
</dbReference>
<proteinExistence type="predicted"/>
<keyword evidence="3" id="KW-1185">Reference proteome</keyword>
<dbReference type="AlphaFoldDB" id="A0A1H0KIK5"/>
<evidence type="ECO:0000313" key="4">
    <source>
        <dbReference type="Proteomes" id="UP000199134"/>
    </source>
</evidence>
<name>A0A1H0KIK5_9BACT</name>
<protein>
    <submittedName>
        <fullName evidence="2">Uncharacterized protein</fullName>
    </submittedName>
</protein>
<gene>
    <name evidence="2" type="ORF">SAMN04487900_12612</name>
    <name evidence="1" type="ORF">SAMN04487901_12434</name>
</gene>
<reference evidence="1 4" key="1">
    <citation type="submission" date="2016-10" db="EMBL/GenBank/DDBJ databases">
        <authorList>
            <person name="de Groot N.N."/>
        </authorList>
    </citation>
    <scope>NUCLEOTIDE SEQUENCE [LARGE SCALE GENOMIC DNA]</scope>
    <source>
        <strain evidence="4">BP1-145</strain>
        <strain evidence="1">BP1-148</strain>
    </source>
</reference>
<dbReference type="EMBL" id="FNCQ01000024">
    <property type="protein sequence ID" value="SDH37446.1"/>
    <property type="molecule type" value="Genomic_DNA"/>
</dbReference>